<keyword evidence="1" id="KW-1133">Transmembrane helix</keyword>
<dbReference type="AlphaFoldDB" id="A0A2T4ZHS9"/>
<dbReference type="RefSeq" id="WP_108173981.1">
    <property type="nucleotide sequence ID" value="NZ_PZZL01000001.1"/>
</dbReference>
<name>A0A2T4ZHS9_9HYPH</name>
<proteinExistence type="predicted"/>
<dbReference type="Proteomes" id="UP000241808">
    <property type="component" value="Unassembled WGS sequence"/>
</dbReference>
<gene>
    <name evidence="2" type="ORF">C8P69_101182</name>
</gene>
<evidence type="ECO:0000313" key="3">
    <source>
        <dbReference type="Proteomes" id="UP000241808"/>
    </source>
</evidence>
<dbReference type="EMBL" id="PZZL01000001">
    <property type="protein sequence ID" value="PTM61513.1"/>
    <property type="molecule type" value="Genomic_DNA"/>
</dbReference>
<reference evidence="2 3" key="1">
    <citation type="submission" date="2018-04" db="EMBL/GenBank/DDBJ databases">
        <title>Genomic Encyclopedia of Archaeal and Bacterial Type Strains, Phase II (KMG-II): from individual species to whole genera.</title>
        <authorList>
            <person name="Goeker M."/>
        </authorList>
    </citation>
    <scope>NUCLEOTIDE SEQUENCE [LARGE SCALE GENOMIC DNA]</scope>
    <source>
        <strain evidence="2 3">DSM 25521</strain>
    </source>
</reference>
<feature type="transmembrane region" description="Helical" evidence="1">
    <location>
        <begin position="158"/>
        <end position="181"/>
    </location>
</feature>
<accession>A0A2T4ZHS9</accession>
<protein>
    <submittedName>
        <fullName evidence="2">Uncharacterized protein</fullName>
    </submittedName>
</protein>
<dbReference type="OrthoDB" id="100177at2"/>
<evidence type="ECO:0000313" key="2">
    <source>
        <dbReference type="EMBL" id="PTM61513.1"/>
    </source>
</evidence>
<keyword evidence="1" id="KW-0812">Transmembrane</keyword>
<evidence type="ECO:0000256" key="1">
    <source>
        <dbReference type="SAM" id="Phobius"/>
    </source>
</evidence>
<comment type="caution">
    <text evidence="2">The sequence shown here is derived from an EMBL/GenBank/DDBJ whole genome shotgun (WGS) entry which is preliminary data.</text>
</comment>
<keyword evidence="1" id="KW-0472">Membrane</keyword>
<keyword evidence="3" id="KW-1185">Reference proteome</keyword>
<organism evidence="2 3">
    <name type="scientific">Phreatobacter oligotrophus</name>
    <dbReference type="NCBI Taxonomy" id="1122261"/>
    <lineage>
        <taxon>Bacteria</taxon>
        <taxon>Pseudomonadati</taxon>
        <taxon>Pseudomonadota</taxon>
        <taxon>Alphaproteobacteria</taxon>
        <taxon>Hyphomicrobiales</taxon>
        <taxon>Phreatobacteraceae</taxon>
        <taxon>Phreatobacter</taxon>
    </lineage>
</organism>
<sequence>MTSSSVPPADPVLVRDALRRITRSSFVPEGSLLATMLTYVVETTLDGNARAIKAYTIAVEALGRGADFDPDRDSTVRVAAMRLRQALDLYYAGPGALDTLRIRMVPGSYRPQFETVDHAAPAAPPVAEAPSPVAGASSADIAQAPTALKRRFRIPAQATWLAAVTLVLAVDVAMTVSLMAVQNRGDTALIETEARLNADEIRAAEKRTADQIVYDIIREGIQQSYQQPVE</sequence>